<sequence>MSSPVPSRFDVVVIGGGASGTLVSAHLARGDAPPSVALVESSPVVGEGVAYATRRGEHLLNVRAAGMSAFDDSPGDFVRFLRTLPERADDGRAGEDPAEPGQRFAPRRVYARYLAAILDAAPGRERVQRVAGTAVDVAPAADGFEVELASGARLQARAVVLAVGNRAARLPLDPAAAAVAAVDAWDYPAVAAIAPDADVCILGAGLSMVDVVLTLRASGHRGRIVSLSRRGLVPLPHAAPAAAAAIDIAGLLAMDLGARTRAVRALAASEEAAGRPWQGALDALRPHGQALWTSLDTHAQARFLRHLVRHWDVHRHRIAPEVAAQLDAATAAGQLERLAGHLVSIEPGARTAIAWRPRGGDAVRRFDTDVVVNALGMDKRIDGGSGLAARLCARGLLRPGPHRMGAATVGEGVPLDADGVPVPGVWTLGTLRIGDLWETIAMPELRGQARRVADAVRAHLGP</sequence>
<keyword evidence="3" id="KW-1185">Reference proteome</keyword>
<proteinExistence type="predicted"/>
<comment type="caution">
    <text evidence="2">The sequence shown here is derived from an EMBL/GenBank/DDBJ whole genome shotgun (WGS) entry which is preliminary data.</text>
</comment>
<gene>
    <name evidence="2" type="ORF">ACFFFU_02540</name>
</gene>
<dbReference type="EMBL" id="JBHLTF010000005">
    <property type="protein sequence ID" value="MFC0716641.1"/>
    <property type="molecule type" value="Genomic_DNA"/>
</dbReference>
<dbReference type="PRINTS" id="PR00368">
    <property type="entry name" value="FADPNR"/>
</dbReference>
<dbReference type="InterPro" id="IPR052189">
    <property type="entry name" value="L-asp_N-monooxygenase_NS-form"/>
</dbReference>
<feature type="domain" description="FAD-dependent urate hydroxylase HpyO/Asp monooxygenase CreE-like FAD/NAD(P)-binding" evidence="1">
    <location>
        <begin position="12"/>
        <end position="165"/>
    </location>
</feature>
<evidence type="ECO:0000313" key="2">
    <source>
        <dbReference type="EMBL" id="MFC0716641.1"/>
    </source>
</evidence>
<dbReference type="SUPFAM" id="SSF51905">
    <property type="entry name" value="FAD/NAD(P)-binding domain"/>
    <property type="match status" value="1"/>
</dbReference>
<protein>
    <submittedName>
        <fullName evidence="2">FAD/NAD(P)-binding protein</fullName>
    </submittedName>
</protein>
<dbReference type="PANTHER" id="PTHR40254">
    <property type="entry name" value="BLR0577 PROTEIN"/>
    <property type="match status" value="1"/>
</dbReference>
<dbReference type="PANTHER" id="PTHR40254:SF1">
    <property type="entry name" value="BLR0577 PROTEIN"/>
    <property type="match status" value="1"/>
</dbReference>
<accession>A0ABV6SWP9</accession>
<dbReference type="Pfam" id="PF13454">
    <property type="entry name" value="NAD_binding_9"/>
    <property type="match status" value="1"/>
</dbReference>
<dbReference type="Gene3D" id="3.50.50.60">
    <property type="entry name" value="FAD/NAD(P)-binding domain"/>
    <property type="match status" value="1"/>
</dbReference>
<organism evidence="2 3">
    <name type="scientific">Luteimonas padinae</name>
    <dbReference type="NCBI Taxonomy" id="1714359"/>
    <lineage>
        <taxon>Bacteria</taxon>
        <taxon>Pseudomonadati</taxon>
        <taxon>Pseudomonadota</taxon>
        <taxon>Gammaproteobacteria</taxon>
        <taxon>Lysobacterales</taxon>
        <taxon>Lysobacteraceae</taxon>
        <taxon>Luteimonas</taxon>
    </lineage>
</organism>
<dbReference type="InterPro" id="IPR038732">
    <property type="entry name" value="HpyO/CreE_NAD-binding"/>
</dbReference>
<evidence type="ECO:0000313" key="3">
    <source>
        <dbReference type="Proteomes" id="UP001589898"/>
    </source>
</evidence>
<evidence type="ECO:0000259" key="1">
    <source>
        <dbReference type="Pfam" id="PF13454"/>
    </source>
</evidence>
<dbReference type="Proteomes" id="UP001589898">
    <property type="component" value="Unassembled WGS sequence"/>
</dbReference>
<name>A0ABV6SWP9_9GAMM</name>
<reference evidence="2 3" key="1">
    <citation type="submission" date="2024-09" db="EMBL/GenBank/DDBJ databases">
        <authorList>
            <person name="Sun Q."/>
            <person name="Mori K."/>
        </authorList>
    </citation>
    <scope>NUCLEOTIDE SEQUENCE [LARGE SCALE GENOMIC DNA]</scope>
    <source>
        <strain evidence="2 3">KCTC 52403</strain>
    </source>
</reference>
<dbReference type="InterPro" id="IPR036188">
    <property type="entry name" value="FAD/NAD-bd_sf"/>
</dbReference>
<dbReference type="RefSeq" id="WP_189496210.1">
    <property type="nucleotide sequence ID" value="NZ_BMZT01000004.1"/>
</dbReference>